<evidence type="ECO:0000259" key="14">
    <source>
        <dbReference type="Pfam" id="PF00870"/>
    </source>
</evidence>
<keyword evidence="3" id="KW-0053">Apoptosis</keyword>
<feature type="binding site" evidence="11">
    <location>
        <position position="207"/>
    </location>
    <ligand>
        <name>Zn(2+)</name>
        <dbReference type="ChEBI" id="CHEBI:29105"/>
    </ligand>
</feature>
<feature type="region of interest" description="Disordered" evidence="13">
    <location>
        <begin position="323"/>
        <end position="343"/>
    </location>
</feature>
<keyword evidence="8" id="KW-0010">Activator</keyword>
<name>A0A9D4T9G9_RHISA</name>
<dbReference type="GO" id="GO:0046872">
    <property type="term" value="F:metal ion binding"/>
    <property type="evidence" value="ECO:0007669"/>
    <property type="project" value="UniProtKB-KW"/>
</dbReference>
<evidence type="ECO:0000256" key="7">
    <source>
        <dbReference type="ARBA" id="ARBA00023125"/>
    </source>
</evidence>
<keyword evidence="10" id="KW-0539">Nucleus</keyword>
<keyword evidence="16" id="KW-1185">Reference proteome</keyword>
<evidence type="ECO:0000256" key="3">
    <source>
        <dbReference type="ARBA" id="ARBA00022703"/>
    </source>
</evidence>
<evidence type="ECO:0000256" key="10">
    <source>
        <dbReference type="ARBA" id="ARBA00023242"/>
    </source>
</evidence>
<dbReference type="AlphaFoldDB" id="A0A9D4T9G9"/>
<comment type="cofactor">
    <cofactor evidence="11">
        <name>Zn(2+)</name>
        <dbReference type="ChEBI" id="CHEBI:29105"/>
    </cofactor>
    <text evidence="11">Binds 1 zinc ion per subunit.</text>
</comment>
<proteinExistence type="inferred from homology"/>
<dbReference type="GO" id="GO:0006915">
    <property type="term" value="P:apoptotic process"/>
    <property type="evidence" value="ECO:0007669"/>
    <property type="project" value="UniProtKB-KW"/>
</dbReference>
<evidence type="ECO:0000313" key="15">
    <source>
        <dbReference type="EMBL" id="KAH7983330.1"/>
    </source>
</evidence>
<dbReference type="Pfam" id="PF00870">
    <property type="entry name" value="P53"/>
    <property type="match status" value="1"/>
</dbReference>
<dbReference type="Gene3D" id="2.60.40.720">
    <property type="match status" value="1"/>
</dbReference>
<evidence type="ECO:0000256" key="8">
    <source>
        <dbReference type="ARBA" id="ARBA00023159"/>
    </source>
</evidence>
<sequence length="343" mass="37977">MTHVEPWAAEYGLDGYIFELPVPGDVWQEQQNAILWPTNSREESPHEDITMQLFNNNVLPRTTTPNTSSVNQCVNEWPGDFGFSAVIASTPKAGKNVSWTYSEKLRKLYADANVACPIRFVTEQAPPVGSFVCAVAVFRESESRRENVLRCPAHRLPENALDAGSRVDQWFHCDHPQAQNCCDDANGGRHCVRMPLGTEPFSLTFGCRNSCPGGLRRRATEMVFLLQSPEGLDLARSVVQVKVCACPGRDRRHDEQQGEERECAALVARAALPSTSTHLDAYSTDGSSSDSGGEGRGGTFLLRVKGREMYEFLCPLHQSLESSHAEHSSSLRTRLYPSSESDD</sequence>
<dbReference type="InterPro" id="IPR012346">
    <property type="entry name" value="p53/RUNT-type_TF_DNA-bd_sf"/>
</dbReference>
<feature type="domain" description="p53 DNA-binding" evidence="14">
    <location>
        <begin position="75"/>
        <end position="257"/>
    </location>
</feature>
<evidence type="ECO:0000256" key="12">
    <source>
        <dbReference type="PIRSR" id="PIRSR602117-2"/>
    </source>
</evidence>
<evidence type="ECO:0000256" key="6">
    <source>
        <dbReference type="ARBA" id="ARBA00023015"/>
    </source>
</evidence>
<feature type="binding site" evidence="11">
    <location>
        <position position="151"/>
    </location>
    <ligand>
        <name>Zn(2+)</name>
        <dbReference type="ChEBI" id="CHEBI:29105"/>
    </ligand>
</feature>
<keyword evidence="6" id="KW-0805">Transcription regulation</keyword>
<feature type="site" description="Interaction with DNA" evidence="12">
    <location>
        <position position="95"/>
    </location>
</feature>
<evidence type="ECO:0000256" key="5">
    <source>
        <dbReference type="ARBA" id="ARBA00022833"/>
    </source>
</evidence>
<comment type="caution">
    <text evidence="15">The sequence shown here is derived from an EMBL/GenBank/DDBJ whole genome shotgun (WGS) entry which is preliminary data.</text>
</comment>
<dbReference type="PRINTS" id="PR00386">
    <property type="entry name" value="P53SUPPRESSR"/>
</dbReference>
<keyword evidence="5 11" id="KW-0862">Zinc</keyword>
<dbReference type="GO" id="GO:0000981">
    <property type="term" value="F:DNA-binding transcription factor activity, RNA polymerase II-specific"/>
    <property type="evidence" value="ECO:0007669"/>
    <property type="project" value="TreeGrafter"/>
</dbReference>
<keyword evidence="9" id="KW-0804">Transcription</keyword>
<keyword evidence="7" id="KW-0238">DNA-binding</keyword>
<evidence type="ECO:0000256" key="9">
    <source>
        <dbReference type="ARBA" id="ARBA00023163"/>
    </source>
</evidence>
<organism evidence="15 16">
    <name type="scientific">Rhipicephalus sanguineus</name>
    <name type="common">Brown dog tick</name>
    <name type="synonym">Ixodes sanguineus</name>
    <dbReference type="NCBI Taxonomy" id="34632"/>
    <lineage>
        <taxon>Eukaryota</taxon>
        <taxon>Metazoa</taxon>
        <taxon>Ecdysozoa</taxon>
        <taxon>Arthropoda</taxon>
        <taxon>Chelicerata</taxon>
        <taxon>Arachnida</taxon>
        <taxon>Acari</taxon>
        <taxon>Parasitiformes</taxon>
        <taxon>Ixodida</taxon>
        <taxon>Ixodoidea</taxon>
        <taxon>Ixodidae</taxon>
        <taxon>Rhipicephalinae</taxon>
        <taxon>Rhipicephalus</taxon>
        <taxon>Rhipicephalus</taxon>
    </lineage>
</organism>
<evidence type="ECO:0000256" key="11">
    <source>
        <dbReference type="PIRSR" id="PIRSR602117-1"/>
    </source>
</evidence>
<reference evidence="15" key="2">
    <citation type="submission" date="2021-09" db="EMBL/GenBank/DDBJ databases">
        <authorList>
            <person name="Jia N."/>
            <person name="Wang J."/>
            <person name="Shi W."/>
            <person name="Du L."/>
            <person name="Sun Y."/>
            <person name="Zhan W."/>
            <person name="Jiang J."/>
            <person name="Wang Q."/>
            <person name="Zhang B."/>
            <person name="Ji P."/>
            <person name="Sakyi L.B."/>
            <person name="Cui X."/>
            <person name="Yuan T."/>
            <person name="Jiang B."/>
            <person name="Yang W."/>
            <person name="Lam T.T.-Y."/>
            <person name="Chang Q."/>
            <person name="Ding S."/>
            <person name="Wang X."/>
            <person name="Zhu J."/>
            <person name="Ruan X."/>
            <person name="Zhao L."/>
            <person name="Wei J."/>
            <person name="Que T."/>
            <person name="Du C."/>
            <person name="Cheng J."/>
            <person name="Dai P."/>
            <person name="Han X."/>
            <person name="Huang E."/>
            <person name="Gao Y."/>
            <person name="Liu J."/>
            <person name="Shao H."/>
            <person name="Ye R."/>
            <person name="Li L."/>
            <person name="Wei W."/>
            <person name="Wang X."/>
            <person name="Wang C."/>
            <person name="Huo Q."/>
            <person name="Li W."/>
            <person name="Guo W."/>
            <person name="Chen H."/>
            <person name="Chen S."/>
            <person name="Zhou L."/>
            <person name="Zhou L."/>
            <person name="Ni X."/>
            <person name="Tian J."/>
            <person name="Zhou Y."/>
            <person name="Sheng Y."/>
            <person name="Liu T."/>
            <person name="Pan Y."/>
            <person name="Xia L."/>
            <person name="Li J."/>
            <person name="Zhao F."/>
            <person name="Cao W."/>
        </authorList>
    </citation>
    <scope>NUCLEOTIDE SEQUENCE</scope>
    <source>
        <strain evidence="15">Rsan-2018</strain>
        <tissue evidence="15">Larvae</tissue>
    </source>
</reference>
<dbReference type="InterPro" id="IPR002117">
    <property type="entry name" value="p53_tumour_suppressor"/>
</dbReference>
<feature type="binding site" evidence="11">
    <location>
        <position position="154"/>
    </location>
    <ligand>
        <name>Zn(2+)</name>
        <dbReference type="ChEBI" id="CHEBI:29105"/>
    </ligand>
</feature>
<dbReference type="PANTHER" id="PTHR11447">
    <property type="entry name" value="CELLULAR TUMOR ANTIGEN P53"/>
    <property type="match status" value="1"/>
</dbReference>
<protein>
    <recommendedName>
        <fullName evidence="14">p53 DNA-binding domain-containing protein</fullName>
    </recommendedName>
</protein>
<dbReference type="GO" id="GO:0000978">
    <property type="term" value="F:RNA polymerase II cis-regulatory region sequence-specific DNA binding"/>
    <property type="evidence" value="ECO:0007669"/>
    <property type="project" value="TreeGrafter"/>
</dbReference>
<evidence type="ECO:0000313" key="16">
    <source>
        <dbReference type="Proteomes" id="UP000821837"/>
    </source>
</evidence>
<gene>
    <name evidence="15" type="ORF">HPB52_011116</name>
</gene>
<feature type="binding site" evidence="11">
    <location>
        <position position="211"/>
    </location>
    <ligand>
        <name>Zn(2+)</name>
        <dbReference type="ChEBI" id="CHEBI:29105"/>
    </ligand>
</feature>
<evidence type="ECO:0000256" key="1">
    <source>
        <dbReference type="ARBA" id="ARBA00004123"/>
    </source>
</evidence>
<dbReference type="GO" id="GO:0005634">
    <property type="term" value="C:nucleus"/>
    <property type="evidence" value="ECO:0007669"/>
    <property type="project" value="UniProtKB-SubCell"/>
</dbReference>
<evidence type="ECO:0000256" key="13">
    <source>
        <dbReference type="SAM" id="MobiDB-lite"/>
    </source>
</evidence>
<evidence type="ECO:0000256" key="4">
    <source>
        <dbReference type="ARBA" id="ARBA00022723"/>
    </source>
</evidence>
<keyword evidence="4 11" id="KW-0479">Metal-binding</keyword>
<accession>A0A9D4T9G9</accession>
<comment type="subcellular location">
    <subcellularLocation>
        <location evidence="1">Nucleus</location>
    </subcellularLocation>
</comment>
<feature type="region of interest" description="Disordered" evidence="13">
    <location>
        <begin position="277"/>
        <end position="296"/>
    </location>
</feature>
<evidence type="ECO:0000256" key="2">
    <source>
        <dbReference type="ARBA" id="ARBA00006167"/>
    </source>
</evidence>
<dbReference type="VEuPathDB" id="VectorBase:RSAN_029324"/>
<dbReference type="OrthoDB" id="5915660at2759"/>
<dbReference type="EMBL" id="JABSTV010001245">
    <property type="protein sequence ID" value="KAH7983330.1"/>
    <property type="molecule type" value="Genomic_DNA"/>
</dbReference>
<dbReference type="InterPro" id="IPR011615">
    <property type="entry name" value="p53_DNA-bd"/>
</dbReference>
<dbReference type="PANTHER" id="PTHR11447:SF16">
    <property type="entry name" value="P53 PROTEIN LONG FORM VARIANT 1"/>
    <property type="match status" value="1"/>
</dbReference>
<dbReference type="Proteomes" id="UP000821837">
    <property type="component" value="Chromosome 1"/>
</dbReference>
<dbReference type="SUPFAM" id="SSF49417">
    <property type="entry name" value="p53-like transcription factors"/>
    <property type="match status" value="1"/>
</dbReference>
<reference evidence="15" key="1">
    <citation type="journal article" date="2020" name="Cell">
        <title>Large-Scale Comparative Analyses of Tick Genomes Elucidate Their Genetic Diversity and Vector Capacities.</title>
        <authorList>
            <consortium name="Tick Genome and Microbiome Consortium (TIGMIC)"/>
            <person name="Jia N."/>
            <person name="Wang J."/>
            <person name="Shi W."/>
            <person name="Du L."/>
            <person name="Sun Y."/>
            <person name="Zhan W."/>
            <person name="Jiang J.F."/>
            <person name="Wang Q."/>
            <person name="Zhang B."/>
            <person name="Ji P."/>
            <person name="Bell-Sakyi L."/>
            <person name="Cui X.M."/>
            <person name="Yuan T.T."/>
            <person name="Jiang B.G."/>
            <person name="Yang W.F."/>
            <person name="Lam T.T."/>
            <person name="Chang Q.C."/>
            <person name="Ding S.J."/>
            <person name="Wang X.J."/>
            <person name="Zhu J.G."/>
            <person name="Ruan X.D."/>
            <person name="Zhao L."/>
            <person name="Wei J.T."/>
            <person name="Ye R.Z."/>
            <person name="Que T.C."/>
            <person name="Du C.H."/>
            <person name="Zhou Y.H."/>
            <person name="Cheng J.X."/>
            <person name="Dai P.F."/>
            <person name="Guo W.B."/>
            <person name="Han X.H."/>
            <person name="Huang E.J."/>
            <person name="Li L.F."/>
            <person name="Wei W."/>
            <person name="Gao Y.C."/>
            <person name="Liu J.Z."/>
            <person name="Shao H.Z."/>
            <person name="Wang X."/>
            <person name="Wang C.C."/>
            <person name="Yang T.C."/>
            <person name="Huo Q.B."/>
            <person name="Li W."/>
            <person name="Chen H.Y."/>
            <person name="Chen S.E."/>
            <person name="Zhou L.G."/>
            <person name="Ni X.B."/>
            <person name="Tian J.H."/>
            <person name="Sheng Y."/>
            <person name="Liu T."/>
            <person name="Pan Y.S."/>
            <person name="Xia L.Y."/>
            <person name="Li J."/>
            <person name="Zhao F."/>
            <person name="Cao W.C."/>
        </authorList>
    </citation>
    <scope>NUCLEOTIDE SEQUENCE</scope>
    <source>
        <strain evidence="15">Rsan-2018</strain>
    </source>
</reference>
<dbReference type="InterPro" id="IPR008967">
    <property type="entry name" value="p53-like_TF_DNA-bd_sf"/>
</dbReference>
<dbReference type="OMA" id="PILTIMT"/>
<comment type="similarity">
    <text evidence="2">Belongs to the p53 family.</text>
</comment>
<dbReference type="CDD" id="cd08367">
    <property type="entry name" value="P53"/>
    <property type="match status" value="1"/>
</dbReference>